<keyword evidence="5" id="KW-0963">Cytoplasm</keyword>
<keyword evidence="5 7" id="KW-0418">Kinase</keyword>
<evidence type="ECO:0000256" key="1">
    <source>
        <dbReference type="ARBA" id="ARBA00009018"/>
    </source>
</evidence>
<dbReference type="InParanoid" id="A0A1I1VPZ8"/>
<evidence type="ECO:0000256" key="5">
    <source>
        <dbReference type="HAMAP-Rule" id="MF_00376"/>
    </source>
</evidence>
<dbReference type="GO" id="GO:0015937">
    <property type="term" value="P:coenzyme A biosynthetic process"/>
    <property type="evidence" value="ECO:0007669"/>
    <property type="project" value="UniProtKB-UniRule"/>
</dbReference>
<dbReference type="AlphaFoldDB" id="A0A1I1VPZ8"/>
<dbReference type="Gene3D" id="3.40.50.300">
    <property type="entry name" value="P-loop containing nucleotide triphosphate hydrolases"/>
    <property type="match status" value="1"/>
</dbReference>
<evidence type="ECO:0000256" key="2">
    <source>
        <dbReference type="ARBA" id="ARBA00022741"/>
    </source>
</evidence>
<keyword evidence="4 5" id="KW-0173">Coenzyme A biosynthesis</keyword>
<comment type="subcellular location">
    <subcellularLocation>
        <location evidence="5">Cytoplasm</location>
    </subcellularLocation>
</comment>
<reference evidence="7 8" key="1">
    <citation type="submission" date="2016-10" db="EMBL/GenBank/DDBJ databases">
        <authorList>
            <person name="de Groot N.N."/>
        </authorList>
    </citation>
    <scope>NUCLEOTIDE SEQUENCE [LARGE SCALE GENOMIC DNA]</scope>
    <source>
        <strain evidence="7 8">DSM 19012</strain>
    </source>
</reference>
<dbReference type="STRING" id="385682.SAMN05444380_1033"/>
<keyword evidence="8" id="KW-1185">Reference proteome</keyword>
<dbReference type="OrthoDB" id="9812943at2"/>
<organism evidence="7 8">
    <name type="scientific">Thermophagus xiamenensis</name>
    <dbReference type="NCBI Taxonomy" id="385682"/>
    <lineage>
        <taxon>Bacteria</taxon>
        <taxon>Pseudomonadati</taxon>
        <taxon>Bacteroidota</taxon>
        <taxon>Bacteroidia</taxon>
        <taxon>Marinilabiliales</taxon>
        <taxon>Marinilabiliaceae</taxon>
        <taxon>Thermophagus</taxon>
    </lineage>
</organism>
<dbReference type="NCBIfam" id="TIGR00152">
    <property type="entry name" value="dephospho-CoA kinase"/>
    <property type="match status" value="1"/>
</dbReference>
<dbReference type="PANTHER" id="PTHR10695:SF46">
    <property type="entry name" value="BIFUNCTIONAL COENZYME A SYNTHASE-RELATED"/>
    <property type="match status" value="1"/>
</dbReference>
<dbReference type="InterPro" id="IPR001977">
    <property type="entry name" value="Depp_CoAkinase"/>
</dbReference>
<dbReference type="GO" id="GO:0005737">
    <property type="term" value="C:cytoplasm"/>
    <property type="evidence" value="ECO:0007669"/>
    <property type="project" value="UniProtKB-SubCell"/>
</dbReference>
<dbReference type="FunCoup" id="A0A1I1VPZ8">
    <property type="interactions" value="382"/>
</dbReference>
<dbReference type="HAMAP" id="MF_00376">
    <property type="entry name" value="Dephospho_CoA_kinase"/>
    <property type="match status" value="1"/>
</dbReference>
<evidence type="ECO:0000256" key="6">
    <source>
        <dbReference type="NCBIfam" id="TIGR00152"/>
    </source>
</evidence>
<dbReference type="UniPathway" id="UPA00241">
    <property type="reaction ID" value="UER00356"/>
</dbReference>
<feature type="binding site" evidence="5">
    <location>
        <begin position="11"/>
        <end position="16"/>
    </location>
    <ligand>
        <name>ATP</name>
        <dbReference type="ChEBI" id="CHEBI:30616"/>
    </ligand>
</feature>
<dbReference type="GO" id="GO:0005524">
    <property type="term" value="F:ATP binding"/>
    <property type="evidence" value="ECO:0007669"/>
    <property type="project" value="UniProtKB-UniRule"/>
</dbReference>
<evidence type="ECO:0000256" key="4">
    <source>
        <dbReference type="ARBA" id="ARBA00022993"/>
    </source>
</evidence>
<gene>
    <name evidence="5" type="primary">coaE</name>
    <name evidence="7" type="ORF">SAMN05444380_1033</name>
</gene>
<dbReference type="CDD" id="cd02022">
    <property type="entry name" value="DPCK"/>
    <property type="match status" value="1"/>
</dbReference>
<comment type="function">
    <text evidence="5">Catalyzes the phosphorylation of the 3'-hydroxyl group of dephosphocoenzyme A to form coenzyme A.</text>
</comment>
<name>A0A1I1VPZ8_9BACT</name>
<evidence type="ECO:0000313" key="7">
    <source>
        <dbReference type="EMBL" id="SFD84925.1"/>
    </source>
</evidence>
<dbReference type="RefSeq" id="WP_010526853.1">
    <property type="nucleotide sequence ID" value="NZ_AFSL01000019.1"/>
</dbReference>
<dbReference type="Pfam" id="PF01121">
    <property type="entry name" value="CoaE"/>
    <property type="match status" value="1"/>
</dbReference>
<dbReference type="Proteomes" id="UP000181976">
    <property type="component" value="Unassembled WGS sequence"/>
</dbReference>
<accession>A0A1I1VPZ8</accession>
<comment type="similarity">
    <text evidence="1 5">Belongs to the CoaE family.</text>
</comment>
<dbReference type="EC" id="2.7.1.24" evidence="5 6"/>
<keyword evidence="5" id="KW-0808">Transferase</keyword>
<dbReference type="InterPro" id="IPR027417">
    <property type="entry name" value="P-loop_NTPase"/>
</dbReference>
<protein>
    <recommendedName>
        <fullName evidence="5 6">Dephospho-CoA kinase</fullName>
        <ecNumber evidence="5 6">2.7.1.24</ecNumber>
    </recommendedName>
    <alternativeName>
        <fullName evidence="5">Dephosphocoenzyme A kinase</fullName>
    </alternativeName>
</protein>
<evidence type="ECO:0000256" key="3">
    <source>
        <dbReference type="ARBA" id="ARBA00022840"/>
    </source>
</evidence>
<dbReference type="eggNOG" id="COG0237">
    <property type="taxonomic scope" value="Bacteria"/>
</dbReference>
<keyword evidence="2 5" id="KW-0547">Nucleotide-binding</keyword>
<dbReference type="GO" id="GO:0004140">
    <property type="term" value="F:dephospho-CoA kinase activity"/>
    <property type="evidence" value="ECO:0007669"/>
    <property type="project" value="UniProtKB-UniRule"/>
</dbReference>
<keyword evidence="3 5" id="KW-0067">ATP-binding</keyword>
<evidence type="ECO:0000313" key="8">
    <source>
        <dbReference type="Proteomes" id="UP000181976"/>
    </source>
</evidence>
<proteinExistence type="inferred from homology"/>
<dbReference type="SUPFAM" id="SSF52540">
    <property type="entry name" value="P-loop containing nucleoside triphosphate hydrolases"/>
    <property type="match status" value="1"/>
</dbReference>
<dbReference type="PROSITE" id="PS51219">
    <property type="entry name" value="DPCK"/>
    <property type="match status" value="1"/>
</dbReference>
<comment type="catalytic activity">
    <reaction evidence="5">
        <text>3'-dephospho-CoA + ATP = ADP + CoA + H(+)</text>
        <dbReference type="Rhea" id="RHEA:18245"/>
        <dbReference type="ChEBI" id="CHEBI:15378"/>
        <dbReference type="ChEBI" id="CHEBI:30616"/>
        <dbReference type="ChEBI" id="CHEBI:57287"/>
        <dbReference type="ChEBI" id="CHEBI:57328"/>
        <dbReference type="ChEBI" id="CHEBI:456216"/>
        <dbReference type="EC" id="2.7.1.24"/>
    </reaction>
</comment>
<dbReference type="PANTHER" id="PTHR10695">
    <property type="entry name" value="DEPHOSPHO-COA KINASE-RELATED"/>
    <property type="match status" value="1"/>
</dbReference>
<dbReference type="EMBL" id="FONA01000003">
    <property type="protein sequence ID" value="SFD84925.1"/>
    <property type="molecule type" value="Genomic_DNA"/>
</dbReference>
<comment type="pathway">
    <text evidence="5">Cofactor biosynthesis; coenzyme A biosynthesis; CoA from (R)-pantothenate: step 5/5.</text>
</comment>
<sequence>MLKVGVTGGIGSGKTTICKIFESLGIPVYYADLEARRLIQEHPVLVEGYRKLFGEKAFEYGKLNRSHVAKMIFHDPELILKVNALVHPVVREDFFQWSRRQNAPYVIEEAAVLLEGGGNHLLDKIILVSAPENVRIARVVRRDGMSEEQVLKRMKYQWNDDKKRLFCNFEITADDNHLVVPQVLKIHFELLQIWDC</sequence>